<dbReference type="EMBL" id="JAGTJS010000008">
    <property type="protein sequence ID" value="KAH7260430.1"/>
    <property type="molecule type" value="Genomic_DNA"/>
</dbReference>
<dbReference type="AlphaFoldDB" id="A0A9P9KKF7"/>
<evidence type="ECO:0000313" key="3">
    <source>
        <dbReference type="Proteomes" id="UP000736672"/>
    </source>
</evidence>
<accession>A0A9P9KKF7</accession>
<evidence type="ECO:0000313" key="2">
    <source>
        <dbReference type="EMBL" id="KAH7260430.1"/>
    </source>
</evidence>
<feature type="region of interest" description="Disordered" evidence="1">
    <location>
        <begin position="36"/>
        <end position="62"/>
    </location>
</feature>
<name>A0A9P9KKF7_FUSSL</name>
<dbReference type="PANTHER" id="PTHR35394">
    <property type="entry name" value="DUF3176 DOMAIN-CONTAINING PROTEIN"/>
    <property type="match status" value="1"/>
</dbReference>
<dbReference type="Pfam" id="PF11374">
    <property type="entry name" value="DUF3176"/>
    <property type="match status" value="1"/>
</dbReference>
<gene>
    <name evidence="2" type="ORF">B0J15DRAFT_465152</name>
</gene>
<dbReference type="PANTHER" id="PTHR35394:SF5">
    <property type="entry name" value="DUF3176 DOMAIN-CONTAINING PROTEIN"/>
    <property type="match status" value="1"/>
</dbReference>
<evidence type="ECO:0000256" key="1">
    <source>
        <dbReference type="SAM" id="MobiDB-lite"/>
    </source>
</evidence>
<dbReference type="Proteomes" id="UP000736672">
    <property type="component" value="Unassembled WGS sequence"/>
</dbReference>
<protein>
    <submittedName>
        <fullName evidence="2">Uncharacterized protein</fullName>
    </submittedName>
</protein>
<organism evidence="2 3">
    <name type="scientific">Fusarium solani</name>
    <name type="common">Filamentous fungus</name>
    <dbReference type="NCBI Taxonomy" id="169388"/>
    <lineage>
        <taxon>Eukaryota</taxon>
        <taxon>Fungi</taxon>
        <taxon>Dikarya</taxon>
        <taxon>Ascomycota</taxon>
        <taxon>Pezizomycotina</taxon>
        <taxon>Sordariomycetes</taxon>
        <taxon>Hypocreomycetidae</taxon>
        <taxon>Hypocreales</taxon>
        <taxon>Nectriaceae</taxon>
        <taxon>Fusarium</taxon>
        <taxon>Fusarium solani species complex</taxon>
    </lineage>
</organism>
<reference evidence="2" key="1">
    <citation type="journal article" date="2021" name="Nat. Commun.">
        <title>Genetic determinants of endophytism in the Arabidopsis root mycobiome.</title>
        <authorList>
            <person name="Mesny F."/>
            <person name="Miyauchi S."/>
            <person name="Thiergart T."/>
            <person name="Pickel B."/>
            <person name="Atanasova L."/>
            <person name="Karlsson M."/>
            <person name="Huettel B."/>
            <person name="Barry K.W."/>
            <person name="Haridas S."/>
            <person name="Chen C."/>
            <person name="Bauer D."/>
            <person name="Andreopoulos W."/>
            <person name="Pangilinan J."/>
            <person name="LaButti K."/>
            <person name="Riley R."/>
            <person name="Lipzen A."/>
            <person name="Clum A."/>
            <person name="Drula E."/>
            <person name="Henrissat B."/>
            <person name="Kohler A."/>
            <person name="Grigoriev I.V."/>
            <person name="Martin F.M."/>
            <person name="Hacquard S."/>
        </authorList>
    </citation>
    <scope>NUCLEOTIDE SEQUENCE</scope>
    <source>
        <strain evidence="2">FSSC 5 MPI-SDFR-AT-0091</strain>
    </source>
</reference>
<dbReference type="InterPro" id="IPR021514">
    <property type="entry name" value="DUF3176"/>
</dbReference>
<proteinExistence type="predicted"/>
<keyword evidence="3" id="KW-1185">Reference proteome</keyword>
<sequence length="244" mass="27118">MPGSASTDSLMARPVSPVPDDDQDLFRTFLNQSQEYTLQPLGTRPSETSISSPARPYSAEEQDIEDLPENPVRHAKGLRNLISDRNLELIALISSTVSLSALIILLARQDGQPLSTWTLPLSLNTVVSLLSVIIKTPLAFIVGTCLGQGKWAWFSKRQGPLSAFVAIEEAGRGPLGSLTLMWKLKFRHVHIENHALTCRKLTQLGIGYALELASQLRCSPLAHSFRDWFNMWARCPRRLRVAHP</sequence>
<feature type="region of interest" description="Disordered" evidence="1">
    <location>
        <begin position="1"/>
        <end position="22"/>
    </location>
</feature>
<comment type="caution">
    <text evidence="2">The sequence shown here is derived from an EMBL/GenBank/DDBJ whole genome shotgun (WGS) entry which is preliminary data.</text>
</comment>
<dbReference type="OrthoDB" id="5242705at2759"/>